<dbReference type="InterPro" id="IPR008988">
    <property type="entry name" value="Transcriptional_repressor_C"/>
</dbReference>
<keyword evidence="4" id="KW-1185">Reference proteome</keyword>
<evidence type="ECO:0000313" key="4">
    <source>
        <dbReference type="Proteomes" id="UP001205740"/>
    </source>
</evidence>
<organism evidence="3 4">
    <name type="scientific">Williamsia serinedens</name>
    <dbReference type="NCBI Taxonomy" id="391736"/>
    <lineage>
        <taxon>Bacteria</taxon>
        <taxon>Bacillati</taxon>
        <taxon>Actinomycetota</taxon>
        <taxon>Actinomycetes</taxon>
        <taxon>Mycobacteriales</taxon>
        <taxon>Nocardiaceae</taxon>
        <taxon>Williamsia</taxon>
    </lineage>
</organism>
<gene>
    <name evidence="3" type="ORF">LX12_000755</name>
</gene>
<dbReference type="Gene3D" id="2.30.30.90">
    <property type="match status" value="1"/>
</dbReference>
<dbReference type="InterPro" id="IPR007167">
    <property type="entry name" value="Fe-transptr_FeoA-like"/>
</dbReference>
<dbReference type="SMART" id="SM00899">
    <property type="entry name" value="FeoA"/>
    <property type="match status" value="1"/>
</dbReference>
<dbReference type="SUPFAM" id="SSF50037">
    <property type="entry name" value="C-terminal domain of transcriptional repressors"/>
    <property type="match status" value="1"/>
</dbReference>
<feature type="domain" description="Ferrous iron transporter FeoA-like" evidence="2">
    <location>
        <begin position="23"/>
        <end position="96"/>
    </location>
</feature>
<dbReference type="InterPro" id="IPR038157">
    <property type="entry name" value="FeoA_core_dom"/>
</dbReference>
<dbReference type="InterPro" id="IPR052713">
    <property type="entry name" value="FeoA"/>
</dbReference>
<dbReference type="Pfam" id="PF04023">
    <property type="entry name" value="FeoA"/>
    <property type="match status" value="1"/>
</dbReference>
<sequence length="96" mass="10466">MSVMTERLGSRVVGTAPPAQREVCLADLRPGSRVVVARLCEEADAATARRYFDLGFVPGSEVLVVRRAPMRGPVVVRVAGYEIALRRDQARCIKVA</sequence>
<reference evidence="3 4" key="1">
    <citation type="submission" date="2022-06" db="EMBL/GenBank/DDBJ databases">
        <title>Genomic Encyclopedia of Archaeal and Bacterial Type Strains, Phase II (KMG-II): from individual species to whole genera.</title>
        <authorList>
            <person name="Goeker M."/>
        </authorList>
    </citation>
    <scope>NUCLEOTIDE SEQUENCE [LARGE SCALE GENOMIC DNA]</scope>
    <source>
        <strain evidence="3 4">DSM 45037</strain>
    </source>
</reference>
<evidence type="ECO:0000259" key="2">
    <source>
        <dbReference type="SMART" id="SM00899"/>
    </source>
</evidence>
<dbReference type="RefSeq" id="WP_253653210.1">
    <property type="nucleotide sequence ID" value="NZ_BAAAOE010000001.1"/>
</dbReference>
<evidence type="ECO:0000256" key="1">
    <source>
        <dbReference type="ARBA" id="ARBA00023004"/>
    </source>
</evidence>
<accession>A0ABT1GX63</accession>
<dbReference type="PANTHER" id="PTHR42954:SF2">
    <property type="entry name" value="FE(2+) TRANSPORT PROTEIN A"/>
    <property type="match status" value="1"/>
</dbReference>
<comment type="caution">
    <text evidence="3">The sequence shown here is derived from an EMBL/GenBank/DDBJ whole genome shotgun (WGS) entry which is preliminary data.</text>
</comment>
<evidence type="ECO:0000313" key="3">
    <source>
        <dbReference type="EMBL" id="MCP2159576.1"/>
    </source>
</evidence>
<dbReference type="PANTHER" id="PTHR42954">
    <property type="entry name" value="FE(2+) TRANSPORT PROTEIN A"/>
    <property type="match status" value="1"/>
</dbReference>
<dbReference type="EMBL" id="JAMTCG010000002">
    <property type="protein sequence ID" value="MCP2159576.1"/>
    <property type="molecule type" value="Genomic_DNA"/>
</dbReference>
<dbReference type="Proteomes" id="UP001205740">
    <property type="component" value="Unassembled WGS sequence"/>
</dbReference>
<proteinExistence type="predicted"/>
<name>A0ABT1GX63_9NOCA</name>
<protein>
    <submittedName>
        <fullName evidence="3">Ferrous iron transport protein A</fullName>
    </submittedName>
</protein>
<keyword evidence="1" id="KW-0408">Iron</keyword>